<accession>A0A917J3H9</accession>
<dbReference type="Proteomes" id="UP000627292">
    <property type="component" value="Unassembled WGS sequence"/>
</dbReference>
<dbReference type="AlphaFoldDB" id="A0A917J3H9"/>
<dbReference type="EMBL" id="BMIB01000006">
    <property type="protein sequence ID" value="GGH80684.1"/>
    <property type="molecule type" value="Genomic_DNA"/>
</dbReference>
<dbReference type="InterPro" id="IPR020018">
    <property type="entry name" value="Motility-assoc_lipoprot_GldH"/>
</dbReference>
<keyword evidence="1" id="KW-0449">Lipoprotein</keyword>
<dbReference type="NCBIfam" id="TIGR03511">
    <property type="entry name" value="GldH_lipo"/>
    <property type="match status" value="1"/>
</dbReference>
<comment type="caution">
    <text evidence="1">The sequence shown here is derived from an EMBL/GenBank/DDBJ whole genome shotgun (WGS) entry which is preliminary data.</text>
</comment>
<proteinExistence type="predicted"/>
<evidence type="ECO:0000313" key="2">
    <source>
        <dbReference type="Proteomes" id="UP000627292"/>
    </source>
</evidence>
<sequence>MMSIKKQWAIPVMGIMALAGSILLASCTSTVGLYEKTASFASHEWSADNKPSFTFEISDTTHPYQLFFVVRHTDAYRYKNIWVNIEVKSPDSTYTVKRQFTLADGEKWLGAGMDDVFEHRIAFSKAPGLLKKGTYTFRLQQSMREDPLQHVLNAGIRIEKQ</sequence>
<keyword evidence="2" id="KW-1185">Reference proteome</keyword>
<reference evidence="1" key="1">
    <citation type="journal article" date="2014" name="Int. J. Syst. Evol. Microbiol.">
        <title>Complete genome sequence of Corynebacterium casei LMG S-19264T (=DSM 44701T), isolated from a smear-ripened cheese.</title>
        <authorList>
            <consortium name="US DOE Joint Genome Institute (JGI-PGF)"/>
            <person name="Walter F."/>
            <person name="Albersmeier A."/>
            <person name="Kalinowski J."/>
            <person name="Ruckert C."/>
        </authorList>
    </citation>
    <scope>NUCLEOTIDE SEQUENCE</scope>
    <source>
        <strain evidence="1">CGMCC 1.15290</strain>
    </source>
</reference>
<protein>
    <submittedName>
        <fullName evidence="1">Gliding motility lipoprotein GldH</fullName>
    </submittedName>
</protein>
<name>A0A917J3H9_9BACT</name>
<gene>
    <name evidence="1" type="ORF">GCM10011379_51920</name>
</gene>
<evidence type="ECO:0000313" key="1">
    <source>
        <dbReference type="EMBL" id="GGH80684.1"/>
    </source>
</evidence>
<organism evidence="1 2">
    <name type="scientific">Filimonas zeae</name>
    <dbReference type="NCBI Taxonomy" id="1737353"/>
    <lineage>
        <taxon>Bacteria</taxon>
        <taxon>Pseudomonadati</taxon>
        <taxon>Bacteroidota</taxon>
        <taxon>Chitinophagia</taxon>
        <taxon>Chitinophagales</taxon>
        <taxon>Chitinophagaceae</taxon>
        <taxon>Filimonas</taxon>
    </lineage>
</organism>
<dbReference type="PROSITE" id="PS51257">
    <property type="entry name" value="PROKAR_LIPOPROTEIN"/>
    <property type="match status" value="1"/>
</dbReference>
<dbReference type="RefSeq" id="WP_188958099.1">
    <property type="nucleotide sequence ID" value="NZ_BMIB01000006.1"/>
</dbReference>
<dbReference type="Pfam" id="PF14109">
    <property type="entry name" value="GldH_lipo"/>
    <property type="match status" value="1"/>
</dbReference>
<reference evidence="1" key="2">
    <citation type="submission" date="2020-09" db="EMBL/GenBank/DDBJ databases">
        <authorList>
            <person name="Sun Q."/>
            <person name="Zhou Y."/>
        </authorList>
    </citation>
    <scope>NUCLEOTIDE SEQUENCE</scope>
    <source>
        <strain evidence="1">CGMCC 1.15290</strain>
    </source>
</reference>